<dbReference type="AlphaFoldDB" id="A0A5C5CPP0"/>
<keyword evidence="2" id="KW-0472">Membrane</keyword>
<evidence type="ECO:0000313" key="6">
    <source>
        <dbReference type="Proteomes" id="UP000313390"/>
    </source>
</evidence>
<name>A0A5C5CPP0_9HYPH</name>
<proteinExistence type="predicted"/>
<reference evidence="4 7" key="3">
    <citation type="submission" date="2020-08" db="EMBL/GenBank/DDBJ databases">
        <title>Genomic Encyclopedia of Type Strains, Phase IV (KMG-IV): sequencing the most valuable type-strain genomes for metagenomic binning, comparative biology and taxonomic classification.</title>
        <authorList>
            <person name="Goeker M."/>
        </authorList>
    </citation>
    <scope>NUCLEOTIDE SEQUENCE [LARGE SCALE GENOMIC DNA]</scope>
    <source>
        <strain evidence="4 7">DSM 23868</strain>
    </source>
</reference>
<feature type="domain" description="DUF218" evidence="3">
    <location>
        <begin position="70"/>
        <end position="234"/>
    </location>
</feature>
<dbReference type="GO" id="GO:0043164">
    <property type="term" value="P:Gram-negative-bacterium-type cell wall biogenesis"/>
    <property type="evidence" value="ECO:0007669"/>
    <property type="project" value="TreeGrafter"/>
</dbReference>
<feature type="region of interest" description="Disordered" evidence="1">
    <location>
        <begin position="250"/>
        <end position="277"/>
    </location>
</feature>
<dbReference type="Gene3D" id="3.40.50.620">
    <property type="entry name" value="HUPs"/>
    <property type="match status" value="1"/>
</dbReference>
<evidence type="ECO:0000313" key="5">
    <source>
        <dbReference type="EMBL" id="TNV13054.1"/>
    </source>
</evidence>
<feature type="transmembrane region" description="Helical" evidence="2">
    <location>
        <begin position="27"/>
        <end position="48"/>
    </location>
</feature>
<reference evidence="5 6" key="1">
    <citation type="journal article" date="2011" name="Int. J. Syst. Evol. Microbiol.">
        <title>Ochrobactrum pecoris sp. nov., isolated from farm animals.</title>
        <authorList>
            <person name="Kampfer P."/>
            <person name="Huber B."/>
            <person name="Busse H.J."/>
            <person name="Scholz H.C."/>
            <person name="Tomaso H."/>
            <person name="Hotzel H."/>
            <person name="Melzer F."/>
        </authorList>
    </citation>
    <scope>NUCLEOTIDE SEQUENCE [LARGE SCALE GENOMIC DNA]</scope>
    <source>
        <strain evidence="5 6">08RB2639</strain>
    </source>
</reference>
<gene>
    <name evidence="5" type="ORF">FIB18_11050</name>
    <name evidence="4" type="ORF">GGQ79_002070</name>
</gene>
<accession>A0A5C5CPP0</accession>
<feature type="transmembrane region" description="Helical" evidence="2">
    <location>
        <begin position="5"/>
        <end position="21"/>
    </location>
</feature>
<keyword evidence="2" id="KW-0812">Transmembrane</keyword>
<dbReference type="RefSeq" id="WP_140020738.1">
    <property type="nucleotide sequence ID" value="NZ_JACIEX010000004.1"/>
</dbReference>
<dbReference type="Pfam" id="PF02698">
    <property type="entry name" value="DUF218"/>
    <property type="match status" value="1"/>
</dbReference>
<dbReference type="InterPro" id="IPR014729">
    <property type="entry name" value="Rossmann-like_a/b/a_fold"/>
</dbReference>
<dbReference type="CDD" id="cd06259">
    <property type="entry name" value="YdcF-like"/>
    <property type="match status" value="1"/>
</dbReference>
<comment type="caution">
    <text evidence="5">The sequence shown here is derived from an EMBL/GenBank/DDBJ whole genome shotgun (WGS) entry which is preliminary data.</text>
</comment>
<evidence type="ECO:0000256" key="2">
    <source>
        <dbReference type="SAM" id="Phobius"/>
    </source>
</evidence>
<protein>
    <submittedName>
        <fullName evidence="4">Uncharacterized SAM-binding protein YcdF (DUF218 family)</fullName>
    </submittedName>
    <submittedName>
        <fullName evidence="5">YdcF family protein</fullName>
    </submittedName>
</protein>
<dbReference type="EMBL" id="JACIEX010000004">
    <property type="protein sequence ID" value="MBB4093558.1"/>
    <property type="molecule type" value="Genomic_DNA"/>
</dbReference>
<keyword evidence="2" id="KW-1133">Transmembrane helix</keyword>
<evidence type="ECO:0000259" key="3">
    <source>
        <dbReference type="Pfam" id="PF02698"/>
    </source>
</evidence>
<evidence type="ECO:0000313" key="4">
    <source>
        <dbReference type="EMBL" id="MBB4093558.1"/>
    </source>
</evidence>
<evidence type="ECO:0000313" key="7">
    <source>
        <dbReference type="Proteomes" id="UP000553980"/>
    </source>
</evidence>
<dbReference type="Proteomes" id="UP000553980">
    <property type="component" value="Unassembled WGS sequence"/>
</dbReference>
<reference evidence="5" key="2">
    <citation type="submission" date="2019-06" db="EMBL/GenBank/DDBJ databases">
        <authorList>
            <person name="Hu M."/>
        </authorList>
    </citation>
    <scope>NUCLEOTIDE SEQUENCE</scope>
    <source>
        <strain evidence="5">08RB2639</strain>
    </source>
</reference>
<dbReference type="PANTHER" id="PTHR30336">
    <property type="entry name" value="INNER MEMBRANE PROTEIN, PROBABLE PERMEASE"/>
    <property type="match status" value="1"/>
</dbReference>
<sequence>MTLNLIVALVVIGLLLLHFKWRKTGVALIGLAVIFYGAIASAILPDYLMDRLQSSYSSQLQTQLEDNTAFIVFGMGTQAINERGQKMVEPLAFSYGPILAAVAMNHQCVEKGFGCKFITSGADVAGTGVSEAESIAMQLEKAGVDPASILLDDKSRNTWQNSKNTAAILREIKPVKVVLLQAAPMMTRDLLYLAHFGVKPDPVATGYLTGSHTNMSSPSLYFLATDLALHEEIGVLRYVVYNFMGWNEPKQPPLEPGPATDSAPVGTTPSVEPVPAQ</sequence>
<dbReference type="Proteomes" id="UP000313390">
    <property type="component" value="Unassembled WGS sequence"/>
</dbReference>
<organism evidence="5 6">
    <name type="scientific">Brucella pecoris</name>
    <dbReference type="NCBI Taxonomy" id="867683"/>
    <lineage>
        <taxon>Bacteria</taxon>
        <taxon>Pseudomonadati</taxon>
        <taxon>Pseudomonadota</taxon>
        <taxon>Alphaproteobacteria</taxon>
        <taxon>Hyphomicrobiales</taxon>
        <taxon>Brucellaceae</taxon>
        <taxon>Brucella/Ochrobactrum group</taxon>
        <taxon>Brucella</taxon>
    </lineage>
</organism>
<evidence type="ECO:0000256" key="1">
    <source>
        <dbReference type="SAM" id="MobiDB-lite"/>
    </source>
</evidence>
<dbReference type="OrthoDB" id="9809813at2"/>
<dbReference type="GO" id="GO:0000270">
    <property type="term" value="P:peptidoglycan metabolic process"/>
    <property type="evidence" value="ECO:0007669"/>
    <property type="project" value="TreeGrafter"/>
</dbReference>
<dbReference type="InterPro" id="IPR051599">
    <property type="entry name" value="Cell_Envelope_Assoc"/>
</dbReference>
<dbReference type="EMBL" id="VEWK01000004">
    <property type="protein sequence ID" value="TNV13054.1"/>
    <property type="molecule type" value="Genomic_DNA"/>
</dbReference>
<dbReference type="InterPro" id="IPR003848">
    <property type="entry name" value="DUF218"/>
</dbReference>
<dbReference type="GO" id="GO:0005886">
    <property type="term" value="C:plasma membrane"/>
    <property type="evidence" value="ECO:0007669"/>
    <property type="project" value="TreeGrafter"/>
</dbReference>
<dbReference type="PANTHER" id="PTHR30336:SF4">
    <property type="entry name" value="ENVELOPE BIOGENESIS FACTOR ELYC"/>
    <property type="match status" value="1"/>
</dbReference>
<keyword evidence="7" id="KW-1185">Reference proteome</keyword>